<dbReference type="AlphaFoldDB" id="A0AA86GMA9"/>
<evidence type="ECO:0000313" key="1">
    <source>
        <dbReference type="EMBL" id="AMG75674.1"/>
    </source>
</evidence>
<keyword evidence="2" id="KW-1185">Reference proteome</keyword>
<evidence type="ECO:0000313" key="2">
    <source>
        <dbReference type="Proteomes" id="UP000058599"/>
    </source>
</evidence>
<dbReference type="KEGG" id="sgi:SGRAN_3331"/>
<dbReference type="SUPFAM" id="SSF143081">
    <property type="entry name" value="BB1717-like"/>
    <property type="match status" value="1"/>
</dbReference>
<accession>A0AA86GMA9</accession>
<dbReference type="EMBL" id="CP012199">
    <property type="protein sequence ID" value="AMG75674.1"/>
    <property type="molecule type" value="Genomic_DNA"/>
</dbReference>
<sequence length="194" mass="21114">MHLYRLDAPASRIAAAFGAEAGDDPWAGDYVAPGRPAPVIVGDGRGGTRWRLRPRLWGVPPPASGTRPVTSVRNLSSPFWIGTLRHPELRCLVPATSFALWSEPAGARRQHWISLRARPLFAFAGIVRDAADWPCFAVLATDPNSFVERLGGQAMPVILDPEDHARWLTADWRDAAGLVAACPGHWMEMGPTPP</sequence>
<dbReference type="GO" id="GO:0106300">
    <property type="term" value="P:protein-DNA covalent cross-linking repair"/>
    <property type="evidence" value="ECO:0007669"/>
    <property type="project" value="InterPro"/>
</dbReference>
<organism evidence="1 2">
    <name type="scientific">Sphingopyxis granuli</name>
    <dbReference type="NCBI Taxonomy" id="267128"/>
    <lineage>
        <taxon>Bacteria</taxon>
        <taxon>Pseudomonadati</taxon>
        <taxon>Pseudomonadota</taxon>
        <taxon>Alphaproteobacteria</taxon>
        <taxon>Sphingomonadales</taxon>
        <taxon>Sphingomonadaceae</taxon>
        <taxon>Sphingopyxis</taxon>
    </lineage>
</organism>
<dbReference type="Pfam" id="PF02586">
    <property type="entry name" value="SRAP"/>
    <property type="match status" value="1"/>
</dbReference>
<dbReference type="GO" id="GO:0003697">
    <property type="term" value="F:single-stranded DNA binding"/>
    <property type="evidence" value="ECO:0007669"/>
    <property type="project" value="InterPro"/>
</dbReference>
<dbReference type="InterPro" id="IPR003738">
    <property type="entry name" value="SRAP"/>
</dbReference>
<dbReference type="Proteomes" id="UP000058599">
    <property type="component" value="Chromosome"/>
</dbReference>
<gene>
    <name evidence="1" type="ORF">SGRAN_3331</name>
</gene>
<dbReference type="InterPro" id="IPR036590">
    <property type="entry name" value="SRAP-like"/>
</dbReference>
<protein>
    <submittedName>
        <fullName evidence="1">Uncharacterized protein</fullName>
    </submittedName>
</protein>
<reference evidence="1 2" key="1">
    <citation type="journal article" date="2016" name="BMC Genomics">
        <title>Genomic analysis of the nitrate-respiring Sphingopyxis granuli (formerly Sphingomonas macrogoltabida) strain TFA.</title>
        <authorList>
            <person name="Garcia-Romero I."/>
            <person name="Perez-Pulido A.J."/>
            <person name="Gonzalez-Flores Y.E."/>
            <person name="Reyes-Ramirez F."/>
            <person name="Santero E."/>
            <person name="Floriano B."/>
        </authorList>
    </citation>
    <scope>NUCLEOTIDE SEQUENCE [LARGE SCALE GENOMIC DNA]</scope>
    <source>
        <strain evidence="1 2">TFA</strain>
    </source>
</reference>
<dbReference type="Gene3D" id="3.90.1680.10">
    <property type="entry name" value="SOS response associated peptidase-like"/>
    <property type="match status" value="1"/>
</dbReference>
<name>A0AA86GMA9_9SPHN</name>
<proteinExistence type="predicted"/>
<dbReference type="RefSeq" id="WP_067185564.1">
    <property type="nucleotide sequence ID" value="NZ_CP012199.1"/>
</dbReference>